<organism evidence="1 2">
    <name type="scientific">Centaurea solstitialis</name>
    <name type="common">yellow star-thistle</name>
    <dbReference type="NCBI Taxonomy" id="347529"/>
    <lineage>
        <taxon>Eukaryota</taxon>
        <taxon>Viridiplantae</taxon>
        <taxon>Streptophyta</taxon>
        <taxon>Embryophyta</taxon>
        <taxon>Tracheophyta</taxon>
        <taxon>Spermatophyta</taxon>
        <taxon>Magnoliopsida</taxon>
        <taxon>eudicotyledons</taxon>
        <taxon>Gunneridae</taxon>
        <taxon>Pentapetalae</taxon>
        <taxon>asterids</taxon>
        <taxon>campanulids</taxon>
        <taxon>Asterales</taxon>
        <taxon>Asteraceae</taxon>
        <taxon>Carduoideae</taxon>
        <taxon>Cardueae</taxon>
        <taxon>Centaureinae</taxon>
        <taxon>Centaurea</taxon>
    </lineage>
</organism>
<gene>
    <name evidence="1" type="ORF">OSB04_001552</name>
</gene>
<sequence length="160" mass="17993">MSELLEYMPSIILKTFAMDLNLLANRRKAIQENKKSLHDLGYHVLDHVLFATLSLHEKSSNGSSVVKLSLGSRVLGDYSVLGPLPRRVGINWPITQYLVKLGQLGDYSVLGPLPRRVGINWPITQYLVKPRKAWNVSFFGKNLHSNVSVRFSGRNTGKVH</sequence>
<reference evidence="1" key="1">
    <citation type="submission" date="2023-03" db="EMBL/GenBank/DDBJ databases">
        <title>Chromosome-scale reference genome and RAD-based genetic map of yellow starthistle (Centaurea solstitialis) reveal putative structural variation and QTLs associated with invader traits.</title>
        <authorList>
            <person name="Reatini B."/>
            <person name="Cang F.A."/>
            <person name="Jiang Q."/>
            <person name="Mckibben M.T.W."/>
            <person name="Barker M.S."/>
            <person name="Rieseberg L.H."/>
            <person name="Dlugosch K.M."/>
        </authorList>
    </citation>
    <scope>NUCLEOTIDE SEQUENCE</scope>
    <source>
        <strain evidence="1">CAN-66</strain>
        <tissue evidence="1">Leaf</tissue>
    </source>
</reference>
<accession>A0AA38U1S4</accession>
<dbReference type="Proteomes" id="UP001172457">
    <property type="component" value="Chromosome 1"/>
</dbReference>
<proteinExistence type="predicted"/>
<dbReference type="EMBL" id="JARYMX010000001">
    <property type="protein sequence ID" value="KAJ9565586.1"/>
    <property type="molecule type" value="Genomic_DNA"/>
</dbReference>
<comment type="caution">
    <text evidence="1">The sequence shown here is derived from an EMBL/GenBank/DDBJ whole genome shotgun (WGS) entry which is preliminary data.</text>
</comment>
<protein>
    <submittedName>
        <fullName evidence="1">Uncharacterized protein</fullName>
    </submittedName>
</protein>
<name>A0AA38U1S4_9ASTR</name>
<keyword evidence="2" id="KW-1185">Reference proteome</keyword>
<evidence type="ECO:0000313" key="2">
    <source>
        <dbReference type="Proteomes" id="UP001172457"/>
    </source>
</evidence>
<dbReference type="AlphaFoldDB" id="A0AA38U1S4"/>
<evidence type="ECO:0000313" key="1">
    <source>
        <dbReference type="EMBL" id="KAJ9565586.1"/>
    </source>
</evidence>